<name>A0ACB9RSQ9_9MYRT</name>
<protein>
    <submittedName>
        <fullName evidence="1">Uncharacterized protein</fullName>
    </submittedName>
</protein>
<dbReference type="EMBL" id="CM042882">
    <property type="protein sequence ID" value="KAI4380448.1"/>
    <property type="molecule type" value="Genomic_DNA"/>
</dbReference>
<evidence type="ECO:0000313" key="1">
    <source>
        <dbReference type="EMBL" id="KAI4380448.1"/>
    </source>
</evidence>
<accession>A0ACB9RSQ9</accession>
<proteinExistence type="predicted"/>
<keyword evidence="2" id="KW-1185">Reference proteome</keyword>
<gene>
    <name evidence="1" type="ORF">MLD38_006639</name>
</gene>
<organism evidence="1 2">
    <name type="scientific">Melastoma candidum</name>
    <dbReference type="NCBI Taxonomy" id="119954"/>
    <lineage>
        <taxon>Eukaryota</taxon>
        <taxon>Viridiplantae</taxon>
        <taxon>Streptophyta</taxon>
        <taxon>Embryophyta</taxon>
        <taxon>Tracheophyta</taxon>
        <taxon>Spermatophyta</taxon>
        <taxon>Magnoliopsida</taxon>
        <taxon>eudicotyledons</taxon>
        <taxon>Gunneridae</taxon>
        <taxon>Pentapetalae</taxon>
        <taxon>rosids</taxon>
        <taxon>malvids</taxon>
        <taxon>Myrtales</taxon>
        <taxon>Melastomataceae</taxon>
        <taxon>Melastomatoideae</taxon>
        <taxon>Melastomateae</taxon>
        <taxon>Melastoma</taxon>
    </lineage>
</organism>
<dbReference type="Proteomes" id="UP001057402">
    <property type="component" value="Chromosome 3"/>
</dbReference>
<reference evidence="2" key="1">
    <citation type="journal article" date="2023" name="Front. Plant Sci.">
        <title>Chromosomal-level genome assembly of Melastoma candidum provides insights into trichome evolution.</title>
        <authorList>
            <person name="Zhong Y."/>
            <person name="Wu W."/>
            <person name="Sun C."/>
            <person name="Zou P."/>
            <person name="Liu Y."/>
            <person name="Dai S."/>
            <person name="Zhou R."/>
        </authorList>
    </citation>
    <scope>NUCLEOTIDE SEQUENCE [LARGE SCALE GENOMIC DNA]</scope>
</reference>
<sequence>MTRGSVSSHSESQDRASKRKWTPVEDSALISCMVDLYNLGTYGTDTGFRSGYLFELERILVKVLVDTSLKAKPHIESRIRTLKKDWSILYDLSKFDSGFGWDSERNMPIASDEVWNEYIKVHKETTGFRYRSFPYYQEMSMIYGKDRAMGKDGQMLEELLVDISVQKNQSQFGDGMQDSTKIVMIDGNTEHEDMMHNASVGKQSGETTSRRKKRKIESSSIEAFTDAAKLVGRDIKEASERLSRSIEADSFLIQCQKLYGILSEIEGITFEEIRLALQEVPK</sequence>
<comment type="caution">
    <text evidence="1">The sequence shown here is derived from an EMBL/GenBank/DDBJ whole genome shotgun (WGS) entry which is preliminary data.</text>
</comment>
<evidence type="ECO:0000313" key="2">
    <source>
        <dbReference type="Proteomes" id="UP001057402"/>
    </source>
</evidence>